<dbReference type="PROSITE" id="PS50850">
    <property type="entry name" value="MFS"/>
    <property type="match status" value="1"/>
</dbReference>
<dbReference type="Gene3D" id="1.20.1250.20">
    <property type="entry name" value="MFS general substrate transporter like domains"/>
    <property type="match status" value="1"/>
</dbReference>
<evidence type="ECO:0000256" key="5">
    <source>
        <dbReference type="ARBA" id="ARBA00023136"/>
    </source>
</evidence>
<evidence type="ECO:0000256" key="7">
    <source>
        <dbReference type="SAM" id="Phobius"/>
    </source>
</evidence>
<dbReference type="AlphaFoldDB" id="A0A135LUK5"/>
<feature type="transmembrane region" description="Helical" evidence="7">
    <location>
        <begin position="416"/>
        <end position="434"/>
    </location>
</feature>
<evidence type="ECO:0000256" key="2">
    <source>
        <dbReference type="ARBA" id="ARBA00022448"/>
    </source>
</evidence>
<dbReference type="PANTHER" id="PTHR23504:SF31">
    <property type="entry name" value="MAJOR FACILITATOR SUPERFAMILY DOMAIN-CONTAINING PROTEIN 10"/>
    <property type="match status" value="1"/>
</dbReference>
<dbReference type="GeneID" id="63710924"/>
<comment type="caution">
    <text evidence="9">The sequence shown here is derived from an EMBL/GenBank/DDBJ whole genome shotgun (WGS) entry which is preliminary data.</text>
</comment>
<sequence>MAIAGAQRKQVLKVVISFTFILPLFPSLLSFYRAQDPSPDSLLNRIFHYLNAYKNSFARPIDSRYDIALLGGALGSLFSLLQAFAAPVIGRLSDHYGRRRALLISMLGNLLSVALWVSARDFRTFLASRIVGGLSEANVQMANAIVADITDEKRRGSSMALVGACFSIAFTFGPALGAALSNIDMVAENPFIVAAIVSFALIFIETVYLWACLPETHPRLTTLQMEDEDTSEKHDASSKHAEKKSGAPIKRSYTNSPALLNALHFLFLLPFSGMEFSLPFLTTTLYAGSATTASPAALNGRLLSLMGLIASLLQGTLVRRLPPLLTLRAGVVACTISFFCLAHVSSPSGLYAAGALLAVTTATVVTSLNSLGSFEAQDADRGAVMGRLRGWGQAGRAAGPILFCSLFWWAGREAAYTTGGFAMCLVTVAVFSLLKSPAVHQKTE</sequence>
<dbReference type="PANTHER" id="PTHR23504">
    <property type="entry name" value="MAJOR FACILITATOR SUPERFAMILY DOMAIN-CONTAINING PROTEIN 10"/>
    <property type="match status" value="1"/>
</dbReference>
<feature type="compositionally biased region" description="Basic and acidic residues" evidence="6">
    <location>
        <begin position="231"/>
        <end position="245"/>
    </location>
</feature>
<protein>
    <submittedName>
        <fullName evidence="9">Major facilitator superfamily domain, general substrate transporter</fullName>
    </submittedName>
</protein>
<keyword evidence="2" id="KW-0813">Transport</keyword>
<dbReference type="OrthoDB" id="196650at2759"/>
<keyword evidence="4 7" id="KW-1133">Transmembrane helix</keyword>
<feature type="transmembrane region" description="Helical" evidence="7">
    <location>
        <begin position="125"/>
        <end position="147"/>
    </location>
</feature>
<evidence type="ECO:0000313" key="9">
    <source>
        <dbReference type="EMBL" id="KXG52654.1"/>
    </source>
</evidence>
<name>A0A135LUK5_PENPA</name>
<dbReference type="InterPro" id="IPR011701">
    <property type="entry name" value="MFS"/>
</dbReference>
<feature type="domain" description="Major facilitator superfamily (MFS) profile" evidence="8">
    <location>
        <begin position="11"/>
        <end position="444"/>
    </location>
</feature>
<feature type="transmembrane region" description="Helical" evidence="7">
    <location>
        <begin position="298"/>
        <end position="318"/>
    </location>
</feature>
<dbReference type="SUPFAM" id="SSF103473">
    <property type="entry name" value="MFS general substrate transporter"/>
    <property type="match status" value="1"/>
</dbReference>
<feature type="transmembrane region" description="Helical" evidence="7">
    <location>
        <begin position="350"/>
        <end position="372"/>
    </location>
</feature>
<gene>
    <name evidence="9" type="ORF">PGRI_079100</name>
</gene>
<comment type="subcellular location">
    <subcellularLocation>
        <location evidence="1">Membrane</location>
        <topology evidence="1">Multi-pass membrane protein</topology>
    </subcellularLocation>
</comment>
<evidence type="ECO:0000259" key="8">
    <source>
        <dbReference type="PROSITE" id="PS50850"/>
    </source>
</evidence>
<feature type="transmembrane region" description="Helical" evidence="7">
    <location>
        <begin position="101"/>
        <end position="119"/>
    </location>
</feature>
<dbReference type="Proteomes" id="UP000070168">
    <property type="component" value="Unassembled WGS sequence"/>
</dbReference>
<feature type="transmembrane region" description="Helical" evidence="7">
    <location>
        <begin position="191"/>
        <end position="211"/>
    </location>
</feature>
<feature type="transmembrane region" description="Helical" evidence="7">
    <location>
        <begin position="159"/>
        <end position="179"/>
    </location>
</feature>
<evidence type="ECO:0000256" key="1">
    <source>
        <dbReference type="ARBA" id="ARBA00004141"/>
    </source>
</evidence>
<evidence type="ECO:0000313" key="10">
    <source>
        <dbReference type="Proteomes" id="UP000070168"/>
    </source>
</evidence>
<dbReference type="Pfam" id="PF07690">
    <property type="entry name" value="MFS_1"/>
    <property type="match status" value="1"/>
</dbReference>
<feature type="region of interest" description="Disordered" evidence="6">
    <location>
        <begin position="225"/>
        <end position="249"/>
    </location>
</feature>
<evidence type="ECO:0000256" key="3">
    <source>
        <dbReference type="ARBA" id="ARBA00022692"/>
    </source>
</evidence>
<feature type="transmembrane region" description="Helical" evidence="7">
    <location>
        <begin position="12"/>
        <end position="32"/>
    </location>
</feature>
<evidence type="ECO:0000256" key="4">
    <source>
        <dbReference type="ARBA" id="ARBA00022989"/>
    </source>
</evidence>
<reference evidence="9 10" key="1">
    <citation type="journal article" date="2016" name="BMC Genomics">
        <title>Genome sequencing and secondary metabolism of the postharvest pathogen Penicillium griseofulvum.</title>
        <authorList>
            <person name="Banani H."/>
            <person name="Marcet-Houben M."/>
            <person name="Ballester A.R."/>
            <person name="Abbruscato P."/>
            <person name="Gonzalez-Candelas L."/>
            <person name="Gabaldon T."/>
            <person name="Spadaro D."/>
        </authorList>
    </citation>
    <scope>NUCLEOTIDE SEQUENCE [LARGE SCALE GENOMIC DNA]</scope>
    <source>
        <strain evidence="9 10">PG3</strain>
    </source>
</reference>
<proteinExistence type="predicted"/>
<dbReference type="RefSeq" id="XP_040651189.1">
    <property type="nucleotide sequence ID" value="XM_040795624.1"/>
</dbReference>
<accession>A0A135LUK5</accession>
<evidence type="ECO:0000256" key="6">
    <source>
        <dbReference type="SAM" id="MobiDB-lite"/>
    </source>
</evidence>
<feature type="transmembrane region" description="Helical" evidence="7">
    <location>
        <begin position="67"/>
        <end position="89"/>
    </location>
</feature>
<keyword evidence="10" id="KW-1185">Reference proteome</keyword>
<dbReference type="FunFam" id="1.20.1250.20:FF:000223">
    <property type="entry name" value="Major facilitator superfamily domain-containing protein"/>
    <property type="match status" value="1"/>
</dbReference>
<dbReference type="EMBL" id="LHQR01000021">
    <property type="protein sequence ID" value="KXG52654.1"/>
    <property type="molecule type" value="Genomic_DNA"/>
</dbReference>
<dbReference type="InterPro" id="IPR036259">
    <property type="entry name" value="MFS_trans_sf"/>
</dbReference>
<dbReference type="OMA" id="EWYVNIS"/>
<dbReference type="GO" id="GO:0022857">
    <property type="term" value="F:transmembrane transporter activity"/>
    <property type="evidence" value="ECO:0007669"/>
    <property type="project" value="InterPro"/>
</dbReference>
<feature type="transmembrane region" description="Helical" evidence="7">
    <location>
        <begin position="258"/>
        <end position="278"/>
    </location>
</feature>
<feature type="transmembrane region" description="Helical" evidence="7">
    <location>
        <begin position="325"/>
        <end position="344"/>
    </location>
</feature>
<organism evidence="9 10">
    <name type="scientific">Penicillium patulum</name>
    <name type="common">Penicillium griseofulvum</name>
    <dbReference type="NCBI Taxonomy" id="5078"/>
    <lineage>
        <taxon>Eukaryota</taxon>
        <taxon>Fungi</taxon>
        <taxon>Dikarya</taxon>
        <taxon>Ascomycota</taxon>
        <taxon>Pezizomycotina</taxon>
        <taxon>Eurotiomycetes</taxon>
        <taxon>Eurotiomycetidae</taxon>
        <taxon>Eurotiales</taxon>
        <taxon>Aspergillaceae</taxon>
        <taxon>Penicillium</taxon>
    </lineage>
</organism>
<dbReference type="InterPro" id="IPR005829">
    <property type="entry name" value="Sugar_transporter_CS"/>
</dbReference>
<keyword evidence="3 7" id="KW-0812">Transmembrane</keyword>
<dbReference type="PROSITE" id="PS00216">
    <property type="entry name" value="SUGAR_TRANSPORT_1"/>
    <property type="match status" value="1"/>
</dbReference>
<dbReference type="InterPro" id="IPR020846">
    <property type="entry name" value="MFS_dom"/>
</dbReference>
<keyword evidence="5 7" id="KW-0472">Membrane</keyword>
<feature type="transmembrane region" description="Helical" evidence="7">
    <location>
        <begin position="393"/>
        <end position="410"/>
    </location>
</feature>
<dbReference type="GO" id="GO:0016020">
    <property type="term" value="C:membrane"/>
    <property type="evidence" value="ECO:0007669"/>
    <property type="project" value="UniProtKB-SubCell"/>
</dbReference>